<dbReference type="OrthoDB" id="5792636at2759"/>
<dbReference type="KEGG" id="nai:NECAME_13581"/>
<dbReference type="AlphaFoldDB" id="W2SWM5"/>
<dbReference type="PANTHER" id="PTHR13532">
    <property type="match status" value="1"/>
</dbReference>
<evidence type="ECO:0000313" key="3">
    <source>
        <dbReference type="Proteomes" id="UP000053676"/>
    </source>
</evidence>
<sequence length="461" mass="52165">MTIYLIVDGHPNILSKPENTDEKEKRNSIYVSIVKEFLDEMASRQPDLEIEVYWGNTSCVRSKISSDQIMSSLEDAISYVLKYFWFVRKNKGNLHLGHLFDEIRPNMNRDDAVVLLTDASVFKVLQYFFEKQLSTLQTSTQADITSYPRGLMFSIVVDIGPTDSDQMAELNELSATCNSETLHPSTEKHLPESIEVIGFVRSANMVNIPVDGVQFITPYPHSQRKMSAENRPPENEDSLDFVCTDEQDSEDLLGILGPALIEAESVALVLINEGDYGCITSEKVGDNFCLILNKVSASVSARLIAIFSEIWKFSVEAQSEIQIFLTFQLPEDLPDFIPNFLTLESGPDEQAGPLHFTTLQGTAPSYNPVVQSWVTEHGFNMDFQKMFRLLRKLPDRPHLFYQEVNRFRKYALAIGMDHVLHEAAKIIREEIVQLNATAQTHGAYVATAFEKYQLENILEAS</sequence>
<evidence type="ECO:0000259" key="1">
    <source>
        <dbReference type="Pfam" id="PF20504"/>
    </source>
</evidence>
<organism evidence="2 3">
    <name type="scientific">Necator americanus</name>
    <name type="common">Human hookworm</name>
    <dbReference type="NCBI Taxonomy" id="51031"/>
    <lineage>
        <taxon>Eukaryota</taxon>
        <taxon>Metazoa</taxon>
        <taxon>Ecdysozoa</taxon>
        <taxon>Nematoda</taxon>
        <taxon>Chromadorea</taxon>
        <taxon>Rhabditida</taxon>
        <taxon>Rhabditina</taxon>
        <taxon>Rhabditomorpha</taxon>
        <taxon>Strongyloidea</taxon>
        <taxon>Ancylostomatidae</taxon>
        <taxon>Bunostominae</taxon>
        <taxon>Necator</taxon>
    </lineage>
</organism>
<dbReference type="InterPro" id="IPR039841">
    <property type="entry name" value="INTS14"/>
</dbReference>
<evidence type="ECO:0000313" key="2">
    <source>
        <dbReference type="EMBL" id="ETN73226.1"/>
    </source>
</evidence>
<feature type="domain" description="Integrator complex subunit 14 C-terminal" evidence="1">
    <location>
        <begin position="372"/>
        <end position="443"/>
    </location>
</feature>
<dbReference type="GO" id="GO:0032039">
    <property type="term" value="C:integrator complex"/>
    <property type="evidence" value="ECO:0007669"/>
    <property type="project" value="InterPro"/>
</dbReference>
<keyword evidence="3" id="KW-1185">Reference proteome</keyword>
<accession>W2SWM5</accession>
<reference evidence="3" key="1">
    <citation type="journal article" date="2014" name="Nat. Genet.">
        <title>Genome of the human hookworm Necator americanus.</title>
        <authorList>
            <person name="Tang Y.T."/>
            <person name="Gao X."/>
            <person name="Rosa B.A."/>
            <person name="Abubucker S."/>
            <person name="Hallsworth-Pepin K."/>
            <person name="Martin J."/>
            <person name="Tyagi R."/>
            <person name="Heizer E."/>
            <person name="Zhang X."/>
            <person name="Bhonagiri-Palsikar V."/>
            <person name="Minx P."/>
            <person name="Warren W.C."/>
            <person name="Wang Q."/>
            <person name="Zhan B."/>
            <person name="Hotez P.J."/>
            <person name="Sternberg P.W."/>
            <person name="Dougall A."/>
            <person name="Gaze S.T."/>
            <person name="Mulvenna J."/>
            <person name="Sotillo J."/>
            <person name="Ranganathan S."/>
            <person name="Rabelo E.M."/>
            <person name="Wilson R.K."/>
            <person name="Felgner P.L."/>
            <person name="Bethony J."/>
            <person name="Hawdon J.M."/>
            <person name="Gasser R.B."/>
            <person name="Loukas A."/>
            <person name="Mitreva M."/>
        </authorList>
    </citation>
    <scope>NUCLEOTIDE SEQUENCE [LARGE SCALE GENOMIC DNA]</scope>
</reference>
<dbReference type="InterPro" id="IPR046471">
    <property type="entry name" value="IntS14_C"/>
</dbReference>
<dbReference type="STRING" id="51031.W2SWM5"/>
<proteinExistence type="predicted"/>
<dbReference type="PANTHER" id="PTHR13532:SF3">
    <property type="entry name" value="INTEGRATOR COMPLEX SUBUNIT 14"/>
    <property type="match status" value="1"/>
</dbReference>
<gene>
    <name evidence="2" type="ORF">NECAME_13581</name>
</gene>
<protein>
    <recommendedName>
        <fullName evidence="1">Integrator complex subunit 14 C-terminal domain-containing protein</fullName>
    </recommendedName>
</protein>
<dbReference type="GO" id="GO:0034472">
    <property type="term" value="P:snRNA 3'-end processing"/>
    <property type="evidence" value="ECO:0007669"/>
    <property type="project" value="TreeGrafter"/>
</dbReference>
<dbReference type="Proteomes" id="UP000053676">
    <property type="component" value="Unassembled WGS sequence"/>
</dbReference>
<dbReference type="EMBL" id="KI661424">
    <property type="protein sequence ID" value="ETN73226.1"/>
    <property type="molecule type" value="Genomic_DNA"/>
</dbReference>
<dbReference type="Pfam" id="PF20504">
    <property type="entry name" value="IntS14_C"/>
    <property type="match status" value="1"/>
</dbReference>
<name>W2SWM5_NECAM</name>
<dbReference type="OMA" id="YGCITSE"/>